<dbReference type="Pfam" id="PF08241">
    <property type="entry name" value="Methyltransf_11"/>
    <property type="match status" value="1"/>
</dbReference>
<dbReference type="SUPFAM" id="SSF53335">
    <property type="entry name" value="S-adenosyl-L-methionine-dependent methyltransferases"/>
    <property type="match status" value="1"/>
</dbReference>
<dbReference type="Proteomes" id="UP000293154">
    <property type="component" value="Chromosome"/>
</dbReference>
<keyword evidence="2" id="KW-0489">Methyltransferase</keyword>
<dbReference type="KEGG" id="prag:EKN56_04130"/>
<gene>
    <name evidence="2" type="ORF">EKN56_04130</name>
</gene>
<dbReference type="RefSeq" id="WP_130590649.1">
    <property type="nucleotide sequence ID" value="NZ_CP034752.1"/>
</dbReference>
<dbReference type="GO" id="GO:0032259">
    <property type="term" value="P:methylation"/>
    <property type="evidence" value="ECO:0007669"/>
    <property type="project" value="UniProtKB-KW"/>
</dbReference>
<dbReference type="AlphaFoldDB" id="A0A411WH88"/>
<name>A0A411WH88_9GAMM</name>
<keyword evidence="2" id="KW-0808">Transferase</keyword>
<accession>A0A411WH88</accession>
<dbReference type="GO" id="GO:0008757">
    <property type="term" value="F:S-adenosylmethionine-dependent methyltransferase activity"/>
    <property type="evidence" value="ECO:0007669"/>
    <property type="project" value="InterPro"/>
</dbReference>
<evidence type="ECO:0000259" key="1">
    <source>
        <dbReference type="Pfam" id="PF08241"/>
    </source>
</evidence>
<organism evidence="2 3">
    <name type="scientific">Limnobaculum zhutongyuii</name>
    <dbReference type="NCBI Taxonomy" id="2498113"/>
    <lineage>
        <taxon>Bacteria</taxon>
        <taxon>Pseudomonadati</taxon>
        <taxon>Pseudomonadota</taxon>
        <taxon>Gammaproteobacteria</taxon>
        <taxon>Enterobacterales</taxon>
        <taxon>Budviciaceae</taxon>
        <taxon>Limnobaculum</taxon>
    </lineage>
</organism>
<proteinExistence type="predicted"/>
<keyword evidence="3" id="KW-1185">Reference proteome</keyword>
<sequence>MSEKQTHHDLVERQFGEQANAYLTSTVHAQGADLQKLAHILHSQSQANVLDIGCGAGHVSFTAAPLVHSIIAYDLSTDMLDAVLKGASERQISNIQTACGIAESLPFESNSFDIILSRYSAHHWQNVSMALNEVYRVLKPGGKVVFMDVVSPGNPVLDIYLQTVEALRDRSHVRDYSLAEWSRFINESGLALSEVSTDRLQLEFSSWTQRMRTPQHYIDAIRAFQQEASQEVKSYFAIGADGTFSTDIAMFIGHKN</sequence>
<dbReference type="Gene3D" id="3.40.50.150">
    <property type="entry name" value="Vaccinia Virus protein VP39"/>
    <property type="match status" value="1"/>
</dbReference>
<dbReference type="PANTHER" id="PTHR43591">
    <property type="entry name" value="METHYLTRANSFERASE"/>
    <property type="match status" value="1"/>
</dbReference>
<protein>
    <submittedName>
        <fullName evidence="2">SAM-dependent methyltransferase</fullName>
    </submittedName>
</protein>
<dbReference type="PANTHER" id="PTHR43591:SF24">
    <property type="entry name" value="2-METHOXY-6-POLYPRENYL-1,4-BENZOQUINOL METHYLASE, MITOCHONDRIAL"/>
    <property type="match status" value="1"/>
</dbReference>
<dbReference type="CDD" id="cd02440">
    <property type="entry name" value="AdoMet_MTases"/>
    <property type="match status" value="1"/>
</dbReference>
<dbReference type="OrthoDB" id="529208at2"/>
<dbReference type="InterPro" id="IPR013216">
    <property type="entry name" value="Methyltransf_11"/>
</dbReference>
<feature type="domain" description="Methyltransferase type 11" evidence="1">
    <location>
        <begin position="50"/>
        <end position="146"/>
    </location>
</feature>
<dbReference type="EMBL" id="CP034752">
    <property type="protein sequence ID" value="QBH95660.1"/>
    <property type="molecule type" value="Genomic_DNA"/>
</dbReference>
<evidence type="ECO:0000313" key="2">
    <source>
        <dbReference type="EMBL" id="QBH95660.1"/>
    </source>
</evidence>
<evidence type="ECO:0000313" key="3">
    <source>
        <dbReference type="Proteomes" id="UP000293154"/>
    </source>
</evidence>
<reference evidence="2 3" key="1">
    <citation type="submission" date="2019-03" db="EMBL/GenBank/DDBJ databases">
        <title>Pragia sp. nov. isolated from the gut tract of Carduelis flavirostris.</title>
        <authorList>
            <person name="Ge Y."/>
        </authorList>
    </citation>
    <scope>NUCLEOTIDE SEQUENCE [LARGE SCALE GENOMIC DNA]</scope>
    <source>
        <strain evidence="2 3">CF-458</strain>
    </source>
</reference>
<dbReference type="InterPro" id="IPR029063">
    <property type="entry name" value="SAM-dependent_MTases_sf"/>
</dbReference>